<feature type="domain" description="DDE" evidence="4">
    <location>
        <begin position="85"/>
        <end position="213"/>
    </location>
</feature>
<dbReference type="InterPro" id="IPR047930">
    <property type="entry name" value="Transpos_IS6"/>
</dbReference>
<organism evidence="5 6">
    <name type="scientific">Paraburkholderia panacisoli</name>
    <dbReference type="NCBI Taxonomy" id="2603818"/>
    <lineage>
        <taxon>Bacteria</taxon>
        <taxon>Pseudomonadati</taxon>
        <taxon>Pseudomonadota</taxon>
        <taxon>Betaproteobacteria</taxon>
        <taxon>Burkholderiales</taxon>
        <taxon>Burkholderiaceae</taxon>
        <taxon>Paraburkholderia</taxon>
    </lineage>
</organism>
<dbReference type="GO" id="GO:0006310">
    <property type="term" value="P:DNA recombination"/>
    <property type="evidence" value="ECO:0007669"/>
    <property type="project" value="UniProtKB-KW"/>
</dbReference>
<dbReference type="NCBIfam" id="NF033587">
    <property type="entry name" value="transpos_IS6"/>
    <property type="match status" value="1"/>
</dbReference>
<keyword evidence="1" id="KW-0815">Transposition</keyword>
<name>A0A5B0G588_9BURK</name>
<evidence type="ECO:0000313" key="5">
    <source>
        <dbReference type="EMBL" id="KAA0997815.1"/>
    </source>
</evidence>
<evidence type="ECO:0000256" key="3">
    <source>
        <dbReference type="ARBA" id="ARBA00023172"/>
    </source>
</evidence>
<dbReference type="RefSeq" id="WP_149676444.1">
    <property type="nucleotide sequence ID" value="NZ_VTUZ01000072.1"/>
</dbReference>
<reference evidence="5 6" key="1">
    <citation type="submission" date="2019-08" db="EMBL/GenBank/DDBJ databases">
        <title>Paraburkholderia sp. DCY113.</title>
        <authorList>
            <person name="Kang J."/>
        </authorList>
    </citation>
    <scope>NUCLEOTIDE SEQUENCE [LARGE SCALE GENOMIC DNA]</scope>
    <source>
        <strain evidence="5 6">DCY113</strain>
    </source>
</reference>
<keyword evidence="3" id="KW-0233">DNA recombination</keyword>
<dbReference type="AlphaFoldDB" id="A0A5B0G588"/>
<evidence type="ECO:0000256" key="2">
    <source>
        <dbReference type="ARBA" id="ARBA00023125"/>
    </source>
</evidence>
<dbReference type="Proteomes" id="UP000325273">
    <property type="component" value="Unassembled WGS sequence"/>
</dbReference>
<sequence length="250" mass="29169">MKRTTLPQPAPATDTISYAGYRFPPDVISYAVWLYYRFPLSLRMVEELLAARGIDLTYETVRRWSVKFGLGIARRIRSTELARGDKWHLDEMVVTINGRKHWLWRAMDQHGAALDVLVQSRRDRHAARRLMRKLLKKHGRAPRVLVTDKLRSYAAANGDLGLNVEHRQHKGLNNRAENSHQPTRVREKVMRRFKSARHLQRFASVHDQVGNLFMHCRYHTDAKQKRVLRTLAFEAWESVTGAPMRERLAA</sequence>
<evidence type="ECO:0000256" key="1">
    <source>
        <dbReference type="ARBA" id="ARBA00022578"/>
    </source>
</evidence>
<dbReference type="InterPro" id="IPR032874">
    <property type="entry name" value="DDE_dom"/>
</dbReference>
<accession>A0A5B0G588</accession>
<evidence type="ECO:0000259" key="4">
    <source>
        <dbReference type="Pfam" id="PF13610"/>
    </source>
</evidence>
<dbReference type="EMBL" id="VTUZ01000072">
    <property type="protein sequence ID" value="KAA0997815.1"/>
    <property type="molecule type" value="Genomic_DNA"/>
</dbReference>
<dbReference type="Pfam" id="PF13610">
    <property type="entry name" value="DDE_Tnp_IS240"/>
    <property type="match status" value="1"/>
</dbReference>
<dbReference type="GO" id="GO:0032196">
    <property type="term" value="P:transposition"/>
    <property type="evidence" value="ECO:0007669"/>
    <property type="project" value="UniProtKB-KW"/>
</dbReference>
<keyword evidence="2" id="KW-0238">DNA-binding</keyword>
<proteinExistence type="predicted"/>
<dbReference type="GO" id="GO:0003677">
    <property type="term" value="F:DNA binding"/>
    <property type="evidence" value="ECO:0007669"/>
    <property type="project" value="UniProtKB-KW"/>
</dbReference>
<gene>
    <name evidence="5" type="ORF">FVF58_47495</name>
</gene>
<dbReference type="PANTHER" id="PTHR35528">
    <property type="entry name" value="BLL1675 PROTEIN"/>
    <property type="match status" value="1"/>
</dbReference>
<evidence type="ECO:0000313" key="6">
    <source>
        <dbReference type="Proteomes" id="UP000325273"/>
    </source>
</evidence>
<keyword evidence="6" id="KW-1185">Reference proteome</keyword>
<dbReference type="InterPro" id="IPR052183">
    <property type="entry name" value="IS_Transposase"/>
</dbReference>
<dbReference type="PANTHER" id="PTHR35528:SF3">
    <property type="entry name" value="BLL1675 PROTEIN"/>
    <property type="match status" value="1"/>
</dbReference>
<comment type="caution">
    <text evidence="5">The sequence shown here is derived from an EMBL/GenBank/DDBJ whole genome shotgun (WGS) entry which is preliminary data.</text>
</comment>
<protein>
    <submittedName>
        <fullName evidence="5">IS6 family transposase</fullName>
    </submittedName>
</protein>